<dbReference type="PROSITE" id="PS01124">
    <property type="entry name" value="HTH_ARAC_FAMILY_2"/>
    <property type="match status" value="1"/>
</dbReference>
<gene>
    <name evidence="5" type="ORF">MOV92_00115</name>
</gene>
<evidence type="ECO:0000313" key="5">
    <source>
        <dbReference type="EMBL" id="UNP29728.1"/>
    </source>
</evidence>
<evidence type="ECO:0000259" key="4">
    <source>
        <dbReference type="PROSITE" id="PS01124"/>
    </source>
</evidence>
<dbReference type="SUPFAM" id="SSF46689">
    <property type="entry name" value="Homeodomain-like"/>
    <property type="match status" value="2"/>
</dbReference>
<evidence type="ECO:0000256" key="1">
    <source>
        <dbReference type="ARBA" id="ARBA00023015"/>
    </source>
</evidence>
<dbReference type="CDD" id="cd03137">
    <property type="entry name" value="GATase1_AraC_1"/>
    <property type="match status" value="1"/>
</dbReference>
<dbReference type="RefSeq" id="WP_057941061.1">
    <property type="nucleotide sequence ID" value="NZ_CP011131.1"/>
</dbReference>
<keyword evidence="1" id="KW-0805">Transcription regulation</keyword>
<dbReference type="PANTHER" id="PTHR43130:SF3">
    <property type="entry name" value="HTH-TYPE TRANSCRIPTIONAL REGULATOR RV1931C"/>
    <property type="match status" value="1"/>
</dbReference>
<dbReference type="InterPro" id="IPR018060">
    <property type="entry name" value="HTH_AraC"/>
</dbReference>
<dbReference type="Gene3D" id="1.10.10.60">
    <property type="entry name" value="Homeodomain-like"/>
    <property type="match status" value="1"/>
</dbReference>
<dbReference type="InterPro" id="IPR029062">
    <property type="entry name" value="Class_I_gatase-like"/>
</dbReference>
<sequence>MHQVAVVAMDDVLPFELSIPGLVFPWVRLADGETAYEVRICAERERVRTGSMELVVPWGLAELEHADTVIVPGMSPPRAPVPVAILDALRAASARGARIASICTGVFVLAQAGLLGGRRATTHWSTSVELAERYPNIQVDPDVLFVDEGQILSSAGSAAGIDLCLHLIRRDYGAAAAAAAARWAVVPMERGADHSPLLQHAPPQSDASLAPLLRWMEEHLDRPLLVDELARHASISTRTLNRRFREQTGTTPLQWLLITRIRRAQQFLETTDLSVEQIALQVGFASATTFRDRFSRSVGTNPTAYRRGFSEGRQMKRAR</sequence>
<dbReference type="InterPro" id="IPR002818">
    <property type="entry name" value="DJ-1/PfpI"/>
</dbReference>
<keyword evidence="2" id="KW-0238">DNA-binding</keyword>
<reference evidence="5 6" key="1">
    <citation type="submission" date="2022-03" db="EMBL/GenBank/DDBJ databases">
        <title>Complete genome sequence of Lysobacter capsici VKM B-2533 and Lysobacter gummosus 10.1.1, promising sources of lytic agents.</title>
        <authorList>
            <person name="Tarlachkov S.V."/>
            <person name="Kudryakova I.V."/>
            <person name="Afoshin A.S."/>
            <person name="Leontyevskaya E.A."/>
            <person name="Leontyevskaya N.V."/>
        </authorList>
    </citation>
    <scope>NUCLEOTIDE SEQUENCE [LARGE SCALE GENOMIC DNA]</scope>
    <source>
        <strain evidence="5 6">10.1.1</strain>
    </source>
</reference>
<dbReference type="EMBL" id="CP093547">
    <property type="protein sequence ID" value="UNP29728.1"/>
    <property type="molecule type" value="Genomic_DNA"/>
</dbReference>
<dbReference type="Pfam" id="PF01965">
    <property type="entry name" value="DJ-1_PfpI"/>
    <property type="match status" value="1"/>
</dbReference>
<evidence type="ECO:0000313" key="6">
    <source>
        <dbReference type="Proteomes" id="UP000829194"/>
    </source>
</evidence>
<evidence type="ECO:0000256" key="2">
    <source>
        <dbReference type="ARBA" id="ARBA00023125"/>
    </source>
</evidence>
<feature type="domain" description="HTH araC/xylS-type" evidence="4">
    <location>
        <begin position="210"/>
        <end position="308"/>
    </location>
</feature>
<dbReference type="PANTHER" id="PTHR43130">
    <property type="entry name" value="ARAC-FAMILY TRANSCRIPTIONAL REGULATOR"/>
    <property type="match status" value="1"/>
</dbReference>
<name>A0ABY3XAX1_9GAMM</name>
<organism evidence="5 6">
    <name type="scientific">Lysobacter gummosus</name>
    <dbReference type="NCBI Taxonomy" id="262324"/>
    <lineage>
        <taxon>Bacteria</taxon>
        <taxon>Pseudomonadati</taxon>
        <taxon>Pseudomonadota</taxon>
        <taxon>Gammaproteobacteria</taxon>
        <taxon>Lysobacterales</taxon>
        <taxon>Lysobacteraceae</taxon>
        <taxon>Lysobacter</taxon>
    </lineage>
</organism>
<dbReference type="InterPro" id="IPR018062">
    <property type="entry name" value="HTH_AraC-typ_CS"/>
</dbReference>
<dbReference type="SUPFAM" id="SSF52317">
    <property type="entry name" value="Class I glutamine amidotransferase-like"/>
    <property type="match status" value="1"/>
</dbReference>
<dbReference type="InterPro" id="IPR009057">
    <property type="entry name" value="Homeodomain-like_sf"/>
</dbReference>
<keyword evidence="6" id="KW-1185">Reference proteome</keyword>
<dbReference type="SMART" id="SM00342">
    <property type="entry name" value="HTH_ARAC"/>
    <property type="match status" value="1"/>
</dbReference>
<dbReference type="Proteomes" id="UP000829194">
    <property type="component" value="Chromosome"/>
</dbReference>
<dbReference type="InterPro" id="IPR052158">
    <property type="entry name" value="INH-QAR"/>
</dbReference>
<keyword evidence="3" id="KW-0804">Transcription</keyword>
<protein>
    <submittedName>
        <fullName evidence="5">Helix-turn-helix domain-containing protein</fullName>
    </submittedName>
</protein>
<dbReference type="Gene3D" id="3.40.50.880">
    <property type="match status" value="1"/>
</dbReference>
<proteinExistence type="predicted"/>
<evidence type="ECO:0000256" key="3">
    <source>
        <dbReference type="ARBA" id="ARBA00023163"/>
    </source>
</evidence>
<dbReference type="Pfam" id="PF12833">
    <property type="entry name" value="HTH_18"/>
    <property type="match status" value="1"/>
</dbReference>
<accession>A0ABY3XAX1</accession>
<dbReference type="PROSITE" id="PS00041">
    <property type="entry name" value="HTH_ARAC_FAMILY_1"/>
    <property type="match status" value="1"/>
</dbReference>